<accession>A0AAV2RET9</accession>
<keyword evidence="3" id="KW-1185">Reference proteome</keyword>
<feature type="non-terminal residue" evidence="2">
    <location>
        <position position="273"/>
    </location>
</feature>
<organism evidence="2 3">
    <name type="scientific">Meganyctiphanes norvegica</name>
    <name type="common">Northern krill</name>
    <name type="synonym">Thysanopoda norvegica</name>
    <dbReference type="NCBI Taxonomy" id="48144"/>
    <lineage>
        <taxon>Eukaryota</taxon>
        <taxon>Metazoa</taxon>
        <taxon>Ecdysozoa</taxon>
        <taxon>Arthropoda</taxon>
        <taxon>Crustacea</taxon>
        <taxon>Multicrustacea</taxon>
        <taxon>Malacostraca</taxon>
        <taxon>Eumalacostraca</taxon>
        <taxon>Eucarida</taxon>
        <taxon>Euphausiacea</taxon>
        <taxon>Euphausiidae</taxon>
        <taxon>Meganyctiphanes</taxon>
    </lineage>
</organism>
<dbReference type="EMBL" id="CAXKWB010022185">
    <property type="protein sequence ID" value="CAL4124166.1"/>
    <property type="molecule type" value="Genomic_DNA"/>
</dbReference>
<evidence type="ECO:0000313" key="2">
    <source>
        <dbReference type="EMBL" id="CAL4124166.1"/>
    </source>
</evidence>
<protein>
    <submittedName>
        <fullName evidence="2">Uncharacterized protein</fullName>
    </submittedName>
</protein>
<gene>
    <name evidence="2" type="ORF">MNOR_LOCUS24302</name>
</gene>
<dbReference type="AlphaFoldDB" id="A0AAV2RET9"/>
<proteinExistence type="predicted"/>
<feature type="region of interest" description="Disordered" evidence="1">
    <location>
        <begin position="16"/>
        <end position="44"/>
    </location>
</feature>
<evidence type="ECO:0000313" key="3">
    <source>
        <dbReference type="Proteomes" id="UP001497623"/>
    </source>
</evidence>
<comment type="caution">
    <text evidence="2">The sequence shown here is derived from an EMBL/GenBank/DDBJ whole genome shotgun (WGS) entry which is preliminary data.</text>
</comment>
<dbReference type="Proteomes" id="UP001497623">
    <property type="component" value="Unassembled WGS sequence"/>
</dbReference>
<reference evidence="2 3" key="1">
    <citation type="submission" date="2024-05" db="EMBL/GenBank/DDBJ databases">
        <authorList>
            <person name="Wallberg A."/>
        </authorList>
    </citation>
    <scope>NUCLEOTIDE SEQUENCE [LARGE SCALE GENOMIC DNA]</scope>
</reference>
<evidence type="ECO:0000256" key="1">
    <source>
        <dbReference type="SAM" id="MobiDB-lite"/>
    </source>
</evidence>
<name>A0AAV2RET9_MEGNR</name>
<sequence length="273" mass="30910">MSMLCLDMKLITRFRSDKRQSQDRGTPTNLSPSGTGATSSTLPPGLVVAGGLVDPLGIPRRDRSKSLCVDRLTPLLSVEGKKAPRDDHQLRAQAMLSRRCSTTNALFREIEHITVRDNSAVFDQNDTKNILMQPLFLLEIKMDEDTGEGFILSVYKCVWDERGRGYGEPLYLVHIKIYNKWINYDFFFKYGGLRHQHTGSDVEGAGDGLSLVPNEANFVCPFMIKNTIQLWQVINTIQNCDPLLQVPRSIQLWQVINTIQNCDPILQVPRKVF</sequence>
<feature type="compositionally biased region" description="Polar residues" evidence="1">
    <location>
        <begin position="23"/>
        <end position="42"/>
    </location>
</feature>